<proteinExistence type="predicted"/>
<organism evidence="1">
    <name type="scientific">Vibrio phage P018-4</name>
    <dbReference type="NCBI Taxonomy" id="3229728"/>
    <lineage>
        <taxon>Viruses</taxon>
        <taxon>Duplodnaviria</taxon>
        <taxon>Heunggongvirae</taxon>
        <taxon>Uroviricota</taxon>
        <taxon>Caudoviricetes</taxon>
    </lineage>
</organism>
<protein>
    <submittedName>
        <fullName evidence="1">Uncharacterized protein</fullName>
    </submittedName>
</protein>
<name>A0AB39AJW9_9CAUD</name>
<sequence>MKYGTHCWDNFTSMLEAYYEVVMKEGEHFKVLGSKEIVLLEETSKQFGNLMEFYYDAWLAALDTQEL</sequence>
<evidence type="ECO:0000313" key="1">
    <source>
        <dbReference type="EMBL" id="XDG30989.1"/>
    </source>
</evidence>
<accession>A0AB39AJW9</accession>
<reference evidence="1" key="1">
    <citation type="submission" date="2024-06" db="EMBL/GenBank/DDBJ databases">
        <authorList>
            <person name="Yang R."/>
        </authorList>
    </citation>
    <scope>NUCLEOTIDE SEQUENCE</scope>
</reference>
<dbReference type="EMBL" id="PP934186">
    <property type="protein sequence ID" value="XDG30989.1"/>
    <property type="molecule type" value="Genomic_DNA"/>
</dbReference>